<dbReference type="NCBIfam" id="TIGR00251">
    <property type="entry name" value="DUF167 family protein"/>
    <property type="match status" value="1"/>
</dbReference>
<dbReference type="AlphaFoldDB" id="A0A2M6WUC0"/>
<evidence type="ECO:0000313" key="3">
    <source>
        <dbReference type="EMBL" id="PIT96380.1"/>
    </source>
</evidence>
<dbReference type="InterPro" id="IPR036591">
    <property type="entry name" value="YggU-like_sf"/>
</dbReference>
<accession>A0A2M6WUC0</accession>
<name>A0A2M6WUC0_9BACT</name>
<reference evidence="4" key="1">
    <citation type="submission" date="2017-09" db="EMBL/GenBank/DDBJ databases">
        <title>Depth-based differentiation of microbial function through sediment-hosted aquifers and enrichment of novel symbionts in the deep terrestrial subsurface.</title>
        <authorList>
            <person name="Probst A.J."/>
            <person name="Ladd B."/>
            <person name="Jarett J.K."/>
            <person name="Geller-Mcgrath D.E."/>
            <person name="Sieber C.M.K."/>
            <person name="Emerson J.B."/>
            <person name="Anantharaman K."/>
            <person name="Thomas B.C."/>
            <person name="Malmstrom R."/>
            <person name="Stieglmeier M."/>
            <person name="Klingl A."/>
            <person name="Woyke T."/>
            <person name="Ryan C.M."/>
            <person name="Banfield J.F."/>
        </authorList>
    </citation>
    <scope>NUCLEOTIDE SEQUENCE [LARGE SCALE GENOMIC DNA]</scope>
</reference>
<evidence type="ECO:0000256" key="1">
    <source>
        <dbReference type="ARBA" id="ARBA00010364"/>
    </source>
</evidence>
<proteinExistence type="inferred from homology"/>
<dbReference type="SMART" id="SM01152">
    <property type="entry name" value="DUF167"/>
    <property type="match status" value="1"/>
</dbReference>
<dbReference type="SUPFAM" id="SSF69786">
    <property type="entry name" value="YggU-like"/>
    <property type="match status" value="1"/>
</dbReference>
<dbReference type="Gene3D" id="3.30.1200.10">
    <property type="entry name" value="YggU-like"/>
    <property type="match status" value="1"/>
</dbReference>
<comment type="similarity">
    <text evidence="1 2">Belongs to the UPF0235 family.</text>
</comment>
<protein>
    <recommendedName>
        <fullName evidence="2">UPF0235 protein COT94_00255</fullName>
    </recommendedName>
</protein>
<comment type="caution">
    <text evidence="3">The sequence shown here is derived from an EMBL/GenBank/DDBJ whole genome shotgun (WGS) entry which is preliminary data.</text>
</comment>
<organism evidence="3 4">
    <name type="scientific">Candidatus Falkowbacteria bacterium CG10_big_fil_rev_8_21_14_0_10_37_14</name>
    <dbReference type="NCBI Taxonomy" id="1974561"/>
    <lineage>
        <taxon>Bacteria</taxon>
        <taxon>Candidatus Falkowiibacteriota</taxon>
    </lineage>
</organism>
<dbReference type="InterPro" id="IPR003746">
    <property type="entry name" value="DUF167"/>
</dbReference>
<dbReference type="HAMAP" id="MF_00634">
    <property type="entry name" value="UPF0235"/>
    <property type="match status" value="1"/>
</dbReference>
<evidence type="ECO:0000256" key="2">
    <source>
        <dbReference type="HAMAP-Rule" id="MF_00634"/>
    </source>
</evidence>
<sequence>MLIKDIQLVEYIRKLEKNNLSLLSVSVHPNAKTNDIKILSTGLKINITATPADGEANKAVIKLLAKQTGIAKSHFCIIRGLTSRTKLIKVEL</sequence>
<dbReference type="PANTHER" id="PTHR13420:SF7">
    <property type="entry name" value="UPF0235 PROTEIN C15ORF40"/>
    <property type="match status" value="1"/>
</dbReference>
<dbReference type="GO" id="GO:0005737">
    <property type="term" value="C:cytoplasm"/>
    <property type="evidence" value="ECO:0007669"/>
    <property type="project" value="TreeGrafter"/>
</dbReference>
<dbReference type="PANTHER" id="PTHR13420">
    <property type="entry name" value="UPF0235 PROTEIN C15ORF40"/>
    <property type="match status" value="1"/>
</dbReference>
<dbReference type="EMBL" id="PFAM01000004">
    <property type="protein sequence ID" value="PIT96380.1"/>
    <property type="molecule type" value="Genomic_DNA"/>
</dbReference>
<evidence type="ECO:0000313" key="4">
    <source>
        <dbReference type="Proteomes" id="UP000228533"/>
    </source>
</evidence>
<dbReference type="Pfam" id="PF02594">
    <property type="entry name" value="DUF167"/>
    <property type="match status" value="1"/>
</dbReference>
<gene>
    <name evidence="3" type="ORF">COT94_00255</name>
</gene>
<dbReference type="Proteomes" id="UP000228533">
    <property type="component" value="Unassembled WGS sequence"/>
</dbReference>